<dbReference type="AlphaFoldDB" id="A0A9P7EZW2"/>
<dbReference type="Proteomes" id="UP000823399">
    <property type="component" value="Unassembled WGS sequence"/>
</dbReference>
<sequence>MSHRLQWTYRDSFKSSAASFCTAHRICMYQLKVIATQAYHRLIEEVGLPIPKYQPTYTTNGPPGKKGQNQNHYGVPGLPSGYPSNDQGLASMMASDMAKAMCQHFMDARLIKNAAGLGSNLFKDRGTYVLTPEGLHVLERFVSKNGMNSDHLQPVFASQPICITTSCTQLSIDIAQSPELTPSNSSNVS</sequence>
<dbReference type="EMBL" id="JABBWM010000063">
    <property type="protein sequence ID" value="KAG2097947.1"/>
    <property type="molecule type" value="Genomic_DNA"/>
</dbReference>
<dbReference type="GeneID" id="64705820"/>
<reference evidence="3" key="1">
    <citation type="journal article" date="2020" name="New Phytol.">
        <title>Comparative genomics reveals dynamic genome evolution in host specialist ectomycorrhizal fungi.</title>
        <authorList>
            <person name="Lofgren L.A."/>
            <person name="Nguyen N.H."/>
            <person name="Vilgalys R."/>
            <person name="Ruytinx J."/>
            <person name="Liao H.L."/>
            <person name="Branco S."/>
            <person name="Kuo A."/>
            <person name="LaButti K."/>
            <person name="Lipzen A."/>
            <person name="Andreopoulos W."/>
            <person name="Pangilinan J."/>
            <person name="Riley R."/>
            <person name="Hundley H."/>
            <person name="Na H."/>
            <person name="Barry K."/>
            <person name="Grigoriev I.V."/>
            <person name="Stajich J.E."/>
            <person name="Kennedy P.G."/>
        </authorList>
    </citation>
    <scope>NUCLEOTIDE SEQUENCE</scope>
    <source>
        <strain evidence="3">FC423</strain>
    </source>
</reference>
<gene>
    <name evidence="3" type="ORF">F5147DRAFT_816218</name>
</gene>
<organism evidence="3 4">
    <name type="scientific">Suillus discolor</name>
    <dbReference type="NCBI Taxonomy" id="1912936"/>
    <lineage>
        <taxon>Eukaryota</taxon>
        <taxon>Fungi</taxon>
        <taxon>Dikarya</taxon>
        <taxon>Basidiomycota</taxon>
        <taxon>Agaricomycotina</taxon>
        <taxon>Agaricomycetes</taxon>
        <taxon>Agaricomycetidae</taxon>
        <taxon>Boletales</taxon>
        <taxon>Suillineae</taxon>
        <taxon>Suillaceae</taxon>
        <taxon>Suillus</taxon>
    </lineage>
</organism>
<feature type="compositionally biased region" description="Polar residues" evidence="1">
    <location>
        <begin position="55"/>
        <end position="72"/>
    </location>
</feature>
<comment type="caution">
    <text evidence="3">The sequence shown here is derived from an EMBL/GenBank/DDBJ whole genome shotgun (WGS) entry which is preliminary data.</text>
</comment>
<protein>
    <recommendedName>
        <fullName evidence="2">RGS1/SST2-like Fungal-Differentiation Regulator domain-containing protein</fullName>
    </recommendedName>
</protein>
<keyword evidence="4" id="KW-1185">Reference proteome</keyword>
<dbReference type="OrthoDB" id="10291979at2759"/>
<accession>A0A9P7EZW2</accession>
<proteinExistence type="predicted"/>
<dbReference type="InterPro" id="IPR058855">
    <property type="entry name" value="RGS1/SST2-like_Fungal-DR"/>
</dbReference>
<dbReference type="Pfam" id="PF25889">
    <property type="entry name" value="WHD_Fungal_DR"/>
    <property type="match status" value="1"/>
</dbReference>
<feature type="domain" description="RGS1/SST2-like Fungal-Differentiation Regulator" evidence="2">
    <location>
        <begin position="92"/>
        <end position="158"/>
    </location>
</feature>
<evidence type="ECO:0000313" key="3">
    <source>
        <dbReference type="EMBL" id="KAG2097947.1"/>
    </source>
</evidence>
<dbReference type="RefSeq" id="XP_041288705.1">
    <property type="nucleotide sequence ID" value="XM_041443561.1"/>
</dbReference>
<evidence type="ECO:0000256" key="1">
    <source>
        <dbReference type="SAM" id="MobiDB-lite"/>
    </source>
</evidence>
<evidence type="ECO:0000313" key="4">
    <source>
        <dbReference type="Proteomes" id="UP000823399"/>
    </source>
</evidence>
<feature type="region of interest" description="Disordered" evidence="1">
    <location>
        <begin position="54"/>
        <end position="79"/>
    </location>
</feature>
<name>A0A9P7EZW2_9AGAM</name>
<evidence type="ECO:0000259" key="2">
    <source>
        <dbReference type="Pfam" id="PF25889"/>
    </source>
</evidence>